<feature type="non-terminal residue" evidence="1">
    <location>
        <position position="153"/>
    </location>
</feature>
<accession>A0AA40LH92</accession>
<organism evidence="1 2">
    <name type="scientific">Cnephaeus nilssonii</name>
    <name type="common">Northern bat</name>
    <name type="synonym">Eptesicus nilssonii</name>
    <dbReference type="NCBI Taxonomy" id="3371016"/>
    <lineage>
        <taxon>Eukaryota</taxon>
        <taxon>Metazoa</taxon>
        <taxon>Chordata</taxon>
        <taxon>Craniata</taxon>
        <taxon>Vertebrata</taxon>
        <taxon>Euteleostomi</taxon>
        <taxon>Mammalia</taxon>
        <taxon>Eutheria</taxon>
        <taxon>Laurasiatheria</taxon>
        <taxon>Chiroptera</taxon>
        <taxon>Yangochiroptera</taxon>
        <taxon>Vespertilionidae</taxon>
        <taxon>Cnephaeus</taxon>
    </lineage>
</organism>
<dbReference type="Proteomes" id="UP001177744">
    <property type="component" value="Unassembled WGS sequence"/>
</dbReference>
<reference evidence="1" key="1">
    <citation type="submission" date="2023-06" db="EMBL/GenBank/DDBJ databases">
        <title>Reference genome for the Northern bat (Eptesicus nilssonii), a most northern bat species.</title>
        <authorList>
            <person name="Laine V.N."/>
            <person name="Pulliainen A.T."/>
            <person name="Lilley T.M."/>
        </authorList>
    </citation>
    <scope>NUCLEOTIDE SEQUENCE</scope>
    <source>
        <strain evidence="1">BLF_Eptnil</strain>
        <tissue evidence="1">Kidney</tissue>
    </source>
</reference>
<dbReference type="EMBL" id="JAULJE010000018">
    <property type="protein sequence ID" value="KAK1332207.1"/>
    <property type="molecule type" value="Genomic_DNA"/>
</dbReference>
<name>A0AA40LH92_CNENI</name>
<evidence type="ECO:0000313" key="2">
    <source>
        <dbReference type="Proteomes" id="UP001177744"/>
    </source>
</evidence>
<proteinExistence type="predicted"/>
<dbReference type="AlphaFoldDB" id="A0AA40LH92"/>
<sequence>MGQYAWGRPYIPRRILKTLEEIPRNWDSVYHGWHRLKRTPWWFYSLTIFLPAGGVIKHTAKALNHTWKALPLTVDETTQMHKVVLQTRRALGLHTATPGAPVPSCIQDKLLLTKSLLFLASCNGPGAPKALTSSPAVDVFYTSVPLSVSEPLL</sequence>
<keyword evidence="2" id="KW-1185">Reference proteome</keyword>
<evidence type="ECO:0000313" key="1">
    <source>
        <dbReference type="EMBL" id="KAK1332207.1"/>
    </source>
</evidence>
<protein>
    <submittedName>
        <fullName evidence="1">Uncharacterized protein</fullName>
    </submittedName>
</protein>
<gene>
    <name evidence="1" type="ORF">QTO34_006879</name>
</gene>
<comment type="caution">
    <text evidence="1">The sequence shown here is derived from an EMBL/GenBank/DDBJ whole genome shotgun (WGS) entry which is preliminary data.</text>
</comment>